<proteinExistence type="predicted"/>
<organism evidence="1 2">
    <name type="scientific">Hohenbuehelia grisea</name>
    <dbReference type="NCBI Taxonomy" id="104357"/>
    <lineage>
        <taxon>Eukaryota</taxon>
        <taxon>Fungi</taxon>
        <taxon>Dikarya</taxon>
        <taxon>Basidiomycota</taxon>
        <taxon>Agaricomycotina</taxon>
        <taxon>Agaricomycetes</taxon>
        <taxon>Agaricomycetidae</taxon>
        <taxon>Agaricales</taxon>
        <taxon>Pleurotineae</taxon>
        <taxon>Pleurotaceae</taxon>
        <taxon>Hohenbuehelia</taxon>
    </lineage>
</organism>
<name>A0ABR3JIB5_9AGAR</name>
<keyword evidence="2" id="KW-1185">Reference proteome</keyword>
<dbReference type="Proteomes" id="UP001556367">
    <property type="component" value="Unassembled WGS sequence"/>
</dbReference>
<comment type="caution">
    <text evidence="1">The sequence shown here is derived from an EMBL/GenBank/DDBJ whole genome shotgun (WGS) entry which is preliminary data.</text>
</comment>
<gene>
    <name evidence="1" type="ORF">HGRIS_001621</name>
</gene>
<sequence length="270" mass="30072">MDPKFHHYRNTYTRCPAAVKIDDLAKQRLRYVIIRDEEAAFITSETARRDAVWAELGGTRATASVSGTLSTLPPVDSTNSSSYLDGISSLLMKDVPELTYEDHVVRYYYAIWGLELFDKYRLGFVLDDLPEIQAEAVARAKQVEDEWSSSVESLGINGAKAQLGIARLNFSSSSDSDLGSDSDSGWTDLDMSPGPDNILHPADFVKLLLNPESLVNNQFMQMLSSDDPCDWVEYTVLELKRGPTGLSVEIEFCRFPMKSSLTTCQHSSCC</sequence>
<evidence type="ECO:0000313" key="1">
    <source>
        <dbReference type="EMBL" id="KAL0955374.1"/>
    </source>
</evidence>
<protein>
    <submittedName>
        <fullName evidence="1">Uncharacterized protein</fullName>
    </submittedName>
</protein>
<reference evidence="2" key="1">
    <citation type="submission" date="2024-06" db="EMBL/GenBank/DDBJ databases">
        <title>Multi-omics analyses provide insights into the biosynthesis of the anticancer antibiotic pleurotin in Hohenbuehelia grisea.</title>
        <authorList>
            <person name="Weaver J.A."/>
            <person name="Alberti F."/>
        </authorList>
    </citation>
    <scope>NUCLEOTIDE SEQUENCE [LARGE SCALE GENOMIC DNA]</scope>
    <source>
        <strain evidence="2">T-177</strain>
    </source>
</reference>
<dbReference type="EMBL" id="JASNQZ010000006">
    <property type="protein sequence ID" value="KAL0955374.1"/>
    <property type="molecule type" value="Genomic_DNA"/>
</dbReference>
<accession>A0ABR3JIB5</accession>
<evidence type="ECO:0000313" key="2">
    <source>
        <dbReference type="Proteomes" id="UP001556367"/>
    </source>
</evidence>